<evidence type="ECO:0000313" key="1">
    <source>
        <dbReference type="EMBL" id="KAF7302767.1"/>
    </source>
</evidence>
<proteinExistence type="predicted"/>
<dbReference type="Proteomes" id="UP000613580">
    <property type="component" value="Unassembled WGS sequence"/>
</dbReference>
<sequence>MLNKGQTEALISLIRRCASNIDNFTLHTQRDLERVWDLAAGTVTKFVRSTVKVDFQDASQNFEMHAKPLWSWALDIIRDPQLADFLVWDPERDYVLKDGEYVRFLTEPWTANLWWDIQTNLVPKSPDRKLCPFIIYADKSKLSSFGTQKGYPIVARLANVVESLRNTVEWGGGEIVGWLPVVAEDAKHSGKPEFVNFKNAVWHESFYKLLESIVAPSKVGERVRCGDGTFRHLHPIILILAADYEEACVMTLIRGLRARYPCPICYVKQEDQLDYSIEAERRTSAKSQEVYREAQSKEMKKDAESLLKDHGLRAVKNVFWNIHYSDPHRAYSFDRLHSYSLGIWGSHLWEQLKKHVELGGAQHNALLDNHYQELNMYVSKHLHTSETIAKGKRKVDEFGAHLQAYIGEVQGNEKLKKNWIVPKAHSHKHAFEHIEEKGVSKNFGTHYNESMHGPTRQIYLNETNFREVAAQILKFEHRRTVLAEELQEDNLDELVEAPEVAGNFSLATRSVSPASNCKPPEFPLKIIPYQYLRIFYESVDDWSDKTDYLRCNPNFYGESRYDCALIRRTQDEESFVRLRYLFRIKIGTKTYPLALVQRMERPKRQRSARDKALKLYRLSAKDVFEFIPVQSIIRGVVLAPAFDKQNEYMVADLLDHDMFFRLEERLEAA</sequence>
<gene>
    <name evidence="1" type="ORF">HMN09_00911800</name>
</gene>
<keyword evidence="2" id="KW-1185">Reference proteome</keyword>
<dbReference type="OrthoDB" id="3239511at2759"/>
<dbReference type="Pfam" id="PF18759">
    <property type="entry name" value="Plavaka"/>
    <property type="match status" value="1"/>
</dbReference>
<reference evidence="1" key="1">
    <citation type="submission" date="2020-05" db="EMBL/GenBank/DDBJ databases">
        <title>Mycena genomes resolve the evolution of fungal bioluminescence.</title>
        <authorList>
            <person name="Tsai I.J."/>
        </authorList>
    </citation>
    <scope>NUCLEOTIDE SEQUENCE</scope>
    <source>
        <strain evidence="1">110903Hualien_Pintung</strain>
    </source>
</reference>
<dbReference type="EMBL" id="JACAZE010000012">
    <property type="protein sequence ID" value="KAF7302767.1"/>
    <property type="molecule type" value="Genomic_DNA"/>
</dbReference>
<name>A0A8H6SPY3_MYCCL</name>
<evidence type="ECO:0000313" key="2">
    <source>
        <dbReference type="Proteomes" id="UP000613580"/>
    </source>
</evidence>
<organism evidence="1 2">
    <name type="scientific">Mycena chlorophos</name>
    <name type="common">Agaric fungus</name>
    <name type="synonym">Agaricus chlorophos</name>
    <dbReference type="NCBI Taxonomy" id="658473"/>
    <lineage>
        <taxon>Eukaryota</taxon>
        <taxon>Fungi</taxon>
        <taxon>Dikarya</taxon>
        <taxon>Basidiomycota</taxon>
        <taxon>Agaricomycotina</taxon>
        <taxon>Agaricomycetes</taxon>
        <taxon>Agaricomycetidae</taxon>
        <taxon>Agaricales</taxon>
        <taxon>Marasmiineae</taxon>
        <taxon>Mycenaceae</taxon>
        <taxon>Mycena</taxon>
    </lineage>
</organism>
<accession>A0A8H6SPY3</accession>
<dbReference type="AlphaFoldDB" id="A0A8H6SPY3"/>
<dbReference type="InterPro" id="IPR041078">
    <property type="entry name" value="Plavaka"/>
</dbReference>
<protein>
    <submittedName>
        <fullName evidence="1">Uncharacterized protein</fullName>
    </submittedName>
</protein>
<comment type="caution">
    <text evidence="1">The sequence shown here is derived from an EMBL/GenBank/DDBJ whole genome shotgun (WGS) entry which is preliminary data.</text>
</comment>